<evidence type="ECO:0000256" key="2">
    <source>
        <dbReference type="SAM" id="MobiDB-lite"/>
    </source>
</evidence>
<feature type="coiled-coil region" evidence="1">
    <location>
        <begin position="104"/>
        <end position="138"/>
    </location>
</feature>
<dbReference type="Proteomes" id="UP000674143">
    <property type="component" value="Unassembled WGS sequence"/>
</dbReference>
<feature type="region of interest" description="Disordered" evidence="2">
    <location>
        <begin position="49"/>
        <end position="81"/>
    </location>
</feature>
<keyword evidence="4" id="KW-1185">Reference proteome</keyword>
<reference evidence="4" key="2">
    <citation type="journal article" date="2021" name="Sci. Data">
        <title>Chromosome-scale genome sequencing, assembly and annotation of six genomes from subfamily Leishmaniinae.</title>
        <authorList>
            <person name="Almutairi H."/>
            <person name="Urbaniak M.D."/>
            <person name="Bates M.D."/>
            <person name="Jariyapan N."/>
            <person name="Kwakye-Nuako G."/>
            <person name="Thomaz Soccol V."/>
            <person name="Al-Salem W.S."/>
            <person name="Dillon R.J."/>
            <person name="Bates P.A."/>
            <person name="Gatherer D."/>
        </authorList>
    </citation>
    <scope>NUCLEOTIDE SEQUENCE [LARGE SCALE GENOMIC DNA]</scope>
</reference>
<proteinExistence type="predicted"/>
<accession>A0A836GN61</accession>
<protein>
    <submittedName>
        <fullName evidence="3">Uncharacterized protein</fullName>
    </submittedName>
</protein>
<evidence type="ECO:0000313" key="3">
    <source>
        <dbReference type="EMBL" id="KAG5475614.1"/>
    </source>
</evidence>
<dbReference type="RefSeq" id="XP_067062122.1">
    <property type="nucleotide sequence ID" value="XM_067206185.1"/>
</dbReference>
<dbReference type="SMR" id="A0A836GN61"/>
<organism evidence="3 4">
    <name type="scientific">Leishmania orientalis</name>
    <dbReference type="NCBI Taxonomy" id="2249476"/>
    <lineage>
        <taxon>Eukaryota</taxon>
        <taxon>Discoba</taxon>
        <taxon>Euglenozoa</taxon>
        <taxon>Kinetoplastea</taxon>
        <taxon>Metakinetoplastina</taxon>
        <taxon>Trypanosomatida</taxon>
        <taxon>Trypanosomatidae</taxon>
        <taxon>Leishmaniinae</taxon>
        <taxon>Leishmania</taxon>
    </lineage>
</organism>
<evidence type="ECO:0000256" key="1">
    <source>
        <dbReference type="SAM" id="Coils"/>
    </source>
</evidence>
<dbReference type="AlphaFoldDB" id="A0A836GN61"/>
<feature type="compositionally biased region" description="Low complexity" evidence="2">
    <location>
        <begin position="56"/>
        <end position="74"/>
    </location>
</feature>
<keyword evidence="1" id="KW-0175">Coiled coil</keyword>
<feature type="coiled-coil region" evidence="1">
    <location>
        <begin position="6"/>
        <end position="40"/>
    </location>
</feature>
<dbReference type="GeneID" id="92360119"/>
<gene>
    <name evidence="3" type="ORF">LSCM4_04196</name>
</gene>
<name>A0A836GN61_9TRYP</name>
<reference evidence="4" key="1">
    <citation type="journal article" date="2021" name="Microbiol. Resour. Announc.">
        <title>LGAAP: Leishmaniinae Genome Assembly and Annotation Pipeline.</title>
        <authorList>
            <person name="Almutairi H."/>
            <person name="Urbaniak M.D."/>
            <person name="Bates M.D."/>
            <person name="Jariyapan N."/>
            <person name="Kwakye-Nuako G."/>
            <person name="Thomaz-Soccol V."/>
            <person name="Al-Salem W.S."/>
            <person name="Dillon R.J."/>
            <person name="Bates P.A."/>
            <person name="Gatherer D."/>
        </authorList>
    </citation>
    <scope>NUCLEOTIDE SEQUENCE [LARGE SCALE GENOMIC DNA]</scope>
</reference>
<dbReference type="KEGG" id="loi:92360119"/>
<comment type="caution">
    <text evidence="3">The sequence shown here is derived from an EMBL/GenBank/DDBJ whole genome shotgun (WGS) entry which is preliminary data.</text>
</comment>
<sequence>MASPSVLELSKQLLQLDNQAKALRNEVEHLRATKRSLEVSDATQAKISEMRESTGSTAKSKSQRSRASTQRSSAIDGAGTSLPRDFVDDLTHKCSDVEASIHAHKLLLKEKESLQSALATAEDRTEEAEQEYVSLVEIAGMDSDGKSRCAIGLKKKNDFSVALRDAAEVYRQRENTRIQLEGQSRELLRLASILQETTDAESQRAEAVEVLAERKAKLSALRRECDVMARAAARRDKIADKNQNGLTSEDYIRHSNFDRRVALHELSKEDSLIKQNELAIRYRAMQIAKIQTHLELVGDAVIGDGMEEEERVDAEIVEELAKEINQLYDSRIVANIRMDNIDCEVEKMVWRASAMQHAKESTVVEMERFRREHLHYLDELQKTLDKERLSNGQMITRLQKEINNLRSKSAHKK</sequence>
<evidence type="ECO:0000313" key="4">
    <source>
        <dbReference type="Proteomes" id="UP000674143"/>
    </source>
</evidence>
<dbReference type="EMBL" id="JAFHLR010000027">
    <property type="protein sequence ID" value="KAG5475614.1"/>
    <property type="molecule type" value="Genomic_DNA"/>
</dbReference>